<gene>
    <name evidence="1" type="ORF">B0I32_1461</name>
</gene>
<accession>A0A2T0LQS9</accession>
<reference evidence="1 2" key="1">
    <citation type="submission" date="2018-03" db="EMBL/GenBank/DDBJ databases">
        <title>Genomic Encyclopedia of Type Strains, Phase III (KMG-III): the genomes of soil and plant-associated and newly described type strains.</title>
        <authorList>
            <person name="Whitman W."/>
        </authorList>
    </citation>
    <scope>NUCLEOTIDE SEQUENCE [LARGE SCALE GENOMIC DNA]</scope>
    <source>
        <strain evidence="1 2">CGMCC 4.7104</strain>
    </source>
</reference>
<evidence type="ECO:0000313" key="1">
    <source>
        <dbReference type="EMBL" id="PRX45838.1"/>
    </source>
</evidence>
<organism evidence="1 2">
    <name type="scientific">Nonomuraea fuscirosea</name>
    <dbReference type="NCBI Taxonomy" id="1291556"/>
    <lineage>
        <taxon>Bacteria</taxon>
        <taxon>Bacillati</taxon>
        <taxon>Actinomycetota</taxon>
        <taxon>Actinomycetes</taxon>
        <taxon>Streptosporangiales</taxon>
        <taxon>Streptosporangiaceae</taxon>
        <taxon>Nonomuraea</taxon>
    </lineage>
</organism>
<protein>
    <submittedName>
        <fullName evidence="1">Uncharacterized protein</fullName>
    </submittedName>
</protein>
<sequence length="89" mass="10269">MATALDHDDAFVRLVDQIRGRGTNPMLERIDPYRSLILTSVEMPQFLQELARLRLLAMTTEDLRVVREFEDLARECATNPMLQLHLDGD</sequence>
<keyword evidence="2" id="KW-1185">Reference proteome</keyword>
<dbReference type="Proteomes" id="UP000238312">
    <property type="component" value="Unassembled WGS sequence"/>
</dbReference>
<proteinExistence type="predicted"/>
<evidence type="ECO:0000313" key="2">
    <source>
        <dbReference type="Proteomes" id="UP000238312"/>
    </source>
</evidence>
<comment type="caution">
    <text evidence="1">The sequence shown here is derived from an EMBL/GenBank/DDBJ whole genome shotgun (WGS) entry which is preliminary data.</text>
</comment>
<name>A0A2T0LQS9_9ACTN</name>
<dbReference type="EMBL" id="PVNG01000046">
    <property type="protein sequence ID" value="PRX45838.1"/>
    <property type="molecule type" value="Genomic_DNA"/>
</dbReference>
<dbReference type="AlphaFoldDB" id="A0A2T0LQS9"/>